<feature type="transmembrane region" description="Helical" evidence="1">
    <location>
        <begin position="255"/>
        <end position="275"/>
    </location>
</feature>
<dbReference type="InterPro" id="IPR052549">
    <property type="entry name" value="SpmB"/>
</dbReference>
<protein>
    <submittedName>
        <fullName evidence="3">Spore maturation protein</fullName>
    </submittedName>
</protein>
<evidence type="ECO:0000313" key="3">
    <source>
        <dbReference type="EMBL" id="CAD0001153.1"/>
    </source>
</evidence>
<keyword evidence="1" id="KW-1133">Transmembrane helix</keyword>
<dbReference type="PANTHER" id="PTHR35793">
    <property type="entry name" value="INNER MEMBRANE PROTEIN YJIG"/>
    <property type="match status" value="1"/>
</dbReference>
<dbReference type="Proteomes" id="UP000530060">
    <property type="component" value="Unassembled WGS sequence"/>
</dbReference>
<keyword evidence="1" id="KW-0812">Transmembrane</keyword>
<accession>A0A6V6YP11</accession>
<comment type="caution">
    <text evidence="3">The sequence shown here is derived from an EMBL/GenBank/DDBJ whole genome shotgun (WGS) entry which is preliminary data.</text>
</comment>
<dbReference type="AlphaFoldDB" id="A0A6V6YP11"/>
<gene>
    <name evidence="3" type="ORF">FLAT13_00384</name>
</gene>
<reference evidence="3 4" key="1">
    <citation type="submission" date="2020-06" db="EMBL/GenBank/DDBJ databases">
        <authorList>
            <person name="Criscuolo A."/>
        </authorList>
    </citation>
    <scope>NUCLEOTIDE SEQUENCE [LARGE SCALE GENOMIC DNA]</scope>
    <source>
        <strain evidence="4">CIP 111411</strain>
    </source>
</reference>
<feature type="domain" description="Nucleoside transporter/FeoB GTPase Gate" evidence="2">
    <location>
        <begin position="367"/>
        <end position="469"/>
    </location>
</feature>
<dbReference type="Pfam" id="PF07670">
    <property type="entry name" value="Gate"/>
    <property type="match status" value="2"/>
</dbReference>
<feature type="transmembrane region" description="Helical" evidence="1">
    <location>
        <begin position="474"/>
        <end position="497"/>
    </location>
</feature>
<feature type="domain" description="Nucleoside transporter/FeoB GTPase Gate" evidence="2">
    <location>
        <begin position="133"/>
        <end position="242"/>
    </location>
</feature>
<organism evidence="3 4">
    <name type="scientific">Flavobacterium salmonis</name>
    <dbReference type="NCBI Taxonomy" id="2654844"/>
    <lineage>
        <taxon>Bacteria</taxon>
        <taxon>Pseudomonadati</taxon>
        <taxon>Bacteroidota</taxon>
        <taxon>Flavobacteriia</taxon>
        <taxon>Flavobacteriales</taxon>
        <taxon>Flavobacteriaceae</taxon>
        <taxon>Flavobacterium</taxon>
    </lineage>
</organism>
<proteinExistence type="predicted"/>
<name>A0A6V6YP11_9FLAO</name>
<dbReference type="InterPro" id="IPR011642">
    <property type="entry name" value="Gate_dom"/>
</dbReference>
<feature type="transmembrane region" description="Helical" evidence="1">
    <location>
        <begin position="134"/>
        <end position="158"/>
    </location>
</feature>
<evidence type="ECO:0000256" key="1">
    <source>
        <dbReference type="SAM" id="Phobius"/>
    </source>
</evidence>
<sequence>MTFVIVIAIDLLHLQKITIMVLSRFWLTIFISSIVFIVVSLFTANTYTIDSILNGKKDDPILVSEKYVEQLPAFIKDSIKNAPEQTMIVNRDTLNSDTTYVYKNKTVKIYSGLQKSDGLLPTCKSTLLDLILPLMAYLAFFCGLMELLIISGASGNLAKVLSPVFVKVFPSIPKNHPSISYMTLNFAANFLGLDSAATPFGLKAMESLQEINPEKDKASDAQIMFMCLHASGLTLIATSIIGYRAAANASNPADVMLPCIITSFIGTIAAFLIVGVKQKINFKSASLLIGLMTLIAAIVGLLMYVNHLDLIGKNYFTSNLSGLILVAIIAFTLIFSFIHEKKFKEAETTVFDTFVVGANNGVKTGVTIFPYVLGMLVAISLFRNSGLFEIISDAIGFIFSNMGVSKEITNALPVAMLRPFSSAGSRGFLIDSMNTFGADSLTARLSSIFQCSAESTFYVIAVYFGSVNIKNTRYALGTMLLVDLICVITAIFVATWFF</sequence>
<dbReference type="GO" id="GO:0005886">
    <property type="term" value="C:plasma membrane"/>
    <property type="evidence" value="ECO:0007669"/>
    <property type="project" value="TreeGrafter"/>
</dbReference>
<feature type="transmembrane region" description="Helical" evidence="1">
    <location>
        <begin position="320"/>
        <end position="338"/>
    </location>
</feature>
<evidence type="ECO:0000313" key="4">
    <source>
        <dbReference type="Proteomes" id="UP000530060"/>
    </source>
</evidence>
<keyword evidence="4" id="KW-1185">Reference proteome</keyword>
<evidence type="ECO:0000259" key="2">
    <source>
        <dbReference type="Pfam" id="PF07670"/>
    </source>
</evidence>
<keyword evidence="1" id="KW-0472">Membrane</keyword>
<dbReference type="EMBL" id="CAIJDP010000053">
    <property type="protein sequence ID" value="CAD0001153.1"/>
    <property type="molecule type" value="Genomic_DNA"/>
</dbReference>
<feature type="transmembrane region" description="Helical" evidence="1">
    <location>
        <begin position="287"/>
        <end position="305"/>
    </location>
</feature>
<dbReference type="PANTHER" id="PTHR35793:SF2">
    <property type="entry name" value="INNER MEMBRANE PROTEIN YJIG"/>
    <property type="match status" value="1"/>
</dbReference>
<feature type="transmembrane region" description="Helical" evidence="1">
    <location>
        <begin position="223"/>
        <end position="243"/>
    </location>
</feature>
<feature type="transmembrane region" description="Helical" evidence="1">
    <location>
        <begin position="25"/>
        <end position="47"/>
    </location>
</feature>